<dbReference type="AlphaFoldDB" id="A0A4Q9GZN9"/>
<dbReference type="EMBL" id="SIXI01000003">
    <property type="protein sequence ID" value="TBO31520.1"/>
    <property type="molecule type" value="Genomic_DNA"/>
</dbReference>
<gene>
    <name evidence="1" type="ORF">EYS42_09870</name>
</gene>
<dbReference type="InterPro" id="IPR007456">
    <property type="entry name" value="Smg"/>
</dbReference>
<evidence type="ECO:0000313" key="1">
    <source>
        <dbReference type="EMBL" id="TBO31520.1"/>
    </source>
</evidence>
<reference evidence="1 2" key="1">
    <citation type="submission" date="2019-02" db="EMBL/GenBank/DDBJ databases">
        <title>Aquabacterium sp. strain KMB7.</title>
        <authorList>
            <person name="Chen W.-M."/>
        </authorList>
    </citation>
    <scope>NUCLEOTIDE SEQUENCE [LARGE SCALE GENOMIC DNA]</scope>
    <source>
        <strain evidence="1 2">KMB7</strain>
    </source>
</reference>
<dbReference type="OrthoDB" id="5297467at2"/>
<evidence type="ECO:0000313" key="2">
    <source>
        <dbReference type="Proteomes" id="UP000292120"/>
    </source>
</evidence>
<organism evidence="1 2">
    <name type="scientific">Aquabacterium lacunae</name>
    <dbReference type="NCBI Taxonomy" id="2528630"/>
    <lineage>
        <taxon>Bacteria</taxon>
        <taxon>Pseudomonadati</taxon>
        <taxon>Pseudomonadota</taxon>
        <taxon>Betaproteobacteria</taxon>
        <taxon>Burkholderiales</taxon>
        <taxon>Aquabacterium</taxon>
    </lineage>
</organism>
<sequence>MPKPSSKYLSLTRAFCFLDSQMFDALSFVCESYWHPGALPGRELLHKKMVAAGFEGPEVEAALGFLDGAAISWALMPTEVRGMRVLTPVEIEALESDALALWGQIVQSGLLDAVQREWVLESIVLRTDDPVDAEALRVLIHLAFWVSGRFAENDLWEFVVSEPTACVQ</sequence>
<dbReference type="Pfam" id="PF04361">
    <property type="entry name" value="DUF494"/>
    <property type="match status" value="1"/>
</dbReference>
<comment type="caution">
    <text evidence="1">The sequence shown here is derived from an EMBL/GenBank/DDBJ whole genome shotgun (WGS) entry which is preliminary data.</text>
</comment>
<keyword evidence="2" id="KW-1185">Reference proteome</keyword>
<dbReference type="Proteomes" id="UP000292120">
    <property type="component" value="Unassembled WGS sequence"/>
</dbReference>
<accession>A0A4Q9GZN9</accession>
<protein>
    <submittedName>
        <fullName evidence="1">DUF494 family protein</fullName>
    </submittedName>
</protein>
<proteinExistence type="predicted"/>
<name>A0A4Q9GZN9_9BURK</name>